<reference evidence="1 2" key="1">
    <citation type="journal article" date="2016" name="Antonie Van Leeuwenhoek">
        <title>Lysinibacillus endophyticus sp. nov., an indole-3-acetic acid producing endophytic bacterium isolated from corn root (Zea mays cv. Xinken-5).</title>
        <authorList>
            <person name="Yu J."/>
            <person name="Guan X."/>
            <person name="Liu C."/>
            <person name="Xiang W."/>
            <person name="Yu Z."/>
            <person name="Liu X."/>
            <person name="Wang G."/>
        </authorList>
    </citation>
    <scope>NUCLEOTIDE SEQUENCE [LARGE SCALE GENOMIC DNA]</scope>
    <source>
        <strain evidence="1 2">DSM 100506</strain>
    </source>
</reference>
<dbReference type="AlphaFoldDB" id="A0A494YV74"/>
<name>A0A494YV74_9BACL</name>
<dbReference type="Pfam" id="PF03745">
    <property type="entry name" value="DUF309"/>
    <property type="match status" value="1"/>
</dbReference>
<dbReference type="InterPro" id="IPR005500">
    <property type="entry name" value="DUF309"/>
</dbReference>
<dbReference type="InterPro" id="IPR023203">
    <property type="entry name" value="TTHA0068_sf"/>
</dbReference>
<dbReference type="PANTHER" id="PTHR34796:SF1">
    <property type="entry name" value="EXPRESSED PROTEIN"/>
    <property type="match status" value="1"/>
</dbReference>
<keyword evidence="2" id="KW-1185">Reference proteome</keyword>
<dbReference type="RefSeq" id="WP_121215594.1">
    <property type="nucleotide sequence ID" value="NZ_RBZN01000050.1"/>
</dbReference>
<sequence length="176" mass="21008">MHPLFHRLFVDFCTYFNGNQDYFECHEVLEEYWKEVAPGDKNHPLVGYVQLATGMYHWRRNNRNGAMKILEKALHNFSTNQTSPFFDFIHFNQLYNDCENSITLIKKGDEFTPFQIIIQNNELSALVHQKICELPTVPLNYLLHKHMLRDRSDILIARNKKLEERQLNKKNKKRPT</sequence>
<evidence type="ECO:0000313" key="1">
    <source>
        <dbReference type="EMBL" id="RKQ14080.1"/>
    </source>
</evidence>
<evidence type="ECO:0000313" key="2">
    <source>
        <dbReference type="Proteomes" id="UP000272238"/>
    </source>
</evidence>
<dbReference type="OrthoDB" id="165483at2"/>
<protein>
    <submittedName>
        <fullName evidence="1">DUF309 domain-containing protein</fullName>
    </submittedName>
</protein>
<proteinExistence type="predicted"/>
<organism evidence="1 2">
    <name type="scientific">Ureibacillus endophyticus</name>
    <dbReference type="NCBI Taxonomy" id="1978490"/>
    <lineage>
        <taxon>Bacteria</taxon>
        <taxon>Bacillati</taxon>
        <taxon>Bacillota</taxon>
        <taxon>Bacilli</taxon>
        <taxon>Bacillales</taxon>
        <taxon>Caryophanaceae</taxon>
        <taxon>Ureibacillus</taxon>
    </lineage>
</organism>
<dbReference type="SUPFAM" id="SSF140663">
    <property type="entry name" value="TTHA0068-like"/>
    <property type="match status" value="1"/>
</dbReference>
<comment type="caution">
    <text evidence="1">The sequence shown here is derived from an EMBL/GenBank/DDBJ whole genome shotgun (WGS) entry which is preliminary data.</text>
</comment>
<accession>A0A494YV74</accession>
<gene>
    <name evidence="1" type="ORF">D8M03_14755</name>
</gene>
<dbReference type="EMBL" id="RBZN01000050">
    <property type="protein sequence ID" value="RKQ14080.1"/>
    <property type="molecule type" value="Genomic_DNA"/>
</dbReference>
<dbReference type="PANTHER" id="PTHR34796">
    <property type="entry name" value="EXPRESSED PROTEIN"/>
    <property type="match status" value="1"/>
</dbReference>
<dbReference type="Gene3D" id="1.10.3450.10">
    <property type="entry name" value="TTHA0068-like"/>
    <property type="match status" value="1"/>
</dbReference>
<dbReference type="Proteomes" id="UP000272238">
    <property type="component" value="Unassembled WGS sequence"/>
</dbReference>